<dbReference type="InterPro" id="IPR050570">
    <property type="entry name" value="Cell_wall_metabolism_enzyme"/>
</dbReference>
<dbReference type="EMBL" id="CP082781">
    <property type="protein sequence ID" value="UGS26586.1"/>
    <property type="molecule type" value="Genomic_DNA"/>
</dbReference>
<feature type="domain" description="M23ase beta-sheet core" evidence="7">
    <location>
        <begin position="14"/>
        <end position="106"/>
    </location>
</feature>
<dbReference type="SUPFAM" id="SSF51261">
    <property type="entry name" value="Duplicated hybrid motif"/>
    <property type="match status" value="1"/>
</dbReference>
<protein>
    <submittedName>
        <fullName evidence="8">M23 family metallopeptidase</fullName>
    </submittedName>
</protein>
<accession>A0ABY3RRP3</accession>
<gene>
    <name evidence="8" type="ORF">K8F61_18550</name>
</gene>
<dbReference type="PANTHER" id="PTHR21666">
    <property type="entry name" value="PEPTIDASE-RELATED"/>
    <property type="match status" value="1"/>
</dbReference>
<dbReference type="Proteomes" id="UP001199642">
    <property type="component" value="Chromosome"/>
</dbReference>
<dbReference type="InterPro" id="IPR016047">
    <property type="entry name" value="M23ase_b-sheet_dom"/>
</dbReference>
<dbReference type="RefSeq" id="WP_231820223.1">
    <property type="nucleotide sequence ID" value="NZ_CP082781.1"/>
</dbReference>
<evidence type="ECO:0000313" key="8">
    <source>
        <dbReference type="EMBL" id="UGS26586.1"/>
    </source>
</evidence>
<comment type="cofactor">
    <cofactor evidence="1">
        <name>Zn(2+)</name>
        <dbReference type="ChEBI" id="CHEBI:29105"/>
    </cofactor>
</comment>
<keyword evidence="2" id="KW-0645">Protease</keyword>
<dbReference type="InterPro" id="IPR011055">
    <property type="entry name" value="Dup_hybrid_motif"/>
</dbReference>
<dbReference type="CDD" id="cd12797">
    <property type="entry name" value="M23_peptidase"/>
    <property type="match status" value="1"/>
</dbReference>
<organism evidence="8 9">
    <name type="scientific">Microbacterium resistens</name>
    <dbReference type="NCBI Taxonomy" id="156977"/>
    <lineage>
        <taxon>Bacteria</taxon>
        <taxon>Bacillati</taxon>
        <taxon>Actinomycetota</taxon>
        <taxon>Actinomycetes</taxon>
        <taxon>Micrococcales</taxon>
        <taxon>Microbacteriaceae</taxon>
        <taxon>Microbacterium</taxon>
    </lineage>
</organism>
<keyword evidence="6" id="KW-0482">Metalloprotease</keyword>
<dbReference type="PANTHER" id="PTHR21666:SF288">
    <property type="entry name" value="CELL DIVISION PROTEIN YTFB"/>
    <property type="match status" value="1"/>
</dbReference>
<keyword evidence="5" id="KW-0862">Zinc</keyword>
<keyword evidence="9" id="KW-1185">Reference proteome</keyword>
<proteinExistence type="predicted"/>
<keyword evidence="3" id="KW-0479">Metal-binding</keyword>
<reference evidence="8 9" key="1">
    <citation type="submission" date="2023-01" db="EMBL/GenBank/DDBJ databases">
        <title>Characterization of estradiol degrading bacteria Microbacterium sp. MZT7 and reveal degrading genes through genome analysis.</title>
        <authorList>
            <person name="Hao P."/>
            <person name="Gao Y."/>
        </authorList>
    </citation>
    <scope>NUCLEOTIDE SEQUENCE [LARGE SCALE GENOMIC DNA]</scope>
    <source>
        <strain evidence="8 9">MZT7</strain>
    </source>
</reference>
<name>A0ABY3RRP3_9MICO</name>
<dbReference type="Gene3D" id="2.70.70.10">
    <property type="entry name" value="Glucose Permease (Domain IIA)"/>
    <property type="match status" value="1"/>
</dbReference>
<evidence type="ECO:0000256" key="3">
    <source>
        <dbReference type="ARBA" id="ARBA00022723"/>
    </source>
</evidence>
<keyword evidence="4" id="KW-0378">Hydrolase</keyword>
<evidence type="ECO:0000256" key="6">
    <source>
        <dbReference type="ARBA" id="ARBA00023049"/>
    </source>
</evidence>
<sequence length="269" mass="29544">MLPIPFDNPSTYPGHAGVDFGQSRGTLIPASGPGVVSALTYAPKPGYVTWVRYDEYPDYEVGYCHQDSPDRPAIGTRVNEGDWLGWVGSTGTNSDGPHLHLETDPGGTYEAVWDLFTAARIVGRATTPTPPPNVPKEDPMSKYLELKRWNRLHFFLLGPETVYYVADPNALAYLKDHYGPFTEGDEMDNAAFTLELNLNAIPWSAVDACMRSVALGNDGRHWSRQQAEGIAIRGQLTARARTLDDERLTLDDLLTTAAEIPPVETPVTA</sequence>
<evidence type="ECO:0000256" key="5">
    <source>
        <dbReference type="ARBA" id="ARBA00022833"/>
    </source>
</evidence>
<evidence type="ECO:0000256" key="1">
    <source>
        <dbReference type="ARBA" id="ARBA00001947"/>
    </source>
</evidence>
<evidence type="ECO:0000313" key="9">
    <source>
        <dbReference type="Proteomes" id="UP001199642"/>
    </source>
</evidence>
<evidence type="ECO:0000256" key="2">
    <source>
        <dbReference type="ARBA" id="ARBA00022670"/>
    </source>
</evidence>
<dbReference type="Pfam" id="PF01551">
    <property type="entry name" value="Peptidase_M23"/>
    <property type="match status" value="1"/>
</dbReference>
<evidence type="ECO:0000256" key="4">
    <source>
        <dbReference type="ARBA" id="ARBA00022801"/>
    </source>
</evidence>
<evidence type="ECO:0000259" key="7">
    <source>
        <dbReference type="Pfam" id="PF01551"/>
    </source>
</evidence>